<evidence type="ECO:0000256" key="8">
    <source>
        <dbReference type="ARBA" id="ARBA00022989"/>
    </source>
</evidence>
<evidence type="ECO:0000256" key="6">
    <source>
        <dbReference type="ARBA" id="ARBA00022692"/>
    </source>
</evidence>
<dbReference type="InterPro" id="IPR051045">
    <property type="entry name" value="TonB-dependent_transducer"/>
</dbReference>
<evidence type="ECO:0000256" key="1">
    <source>
        <dbReference type="ARBA" id="ARBA00004383"/>
    </source>
</evidence>
<dbReference type="PANTHER" id="PTHR33446:SF2">
    <property type="entry name" value="PROTEIN TONB"/>
    <property type="match status" value="1"/>
</dbReference>
<evidence type="ECO:0000256" key="7">
    <source>
        <dbReference type="ARBA" id="ARBA00022927"/>
    </source>
</evidence>
<organism evidence="11 12">
    <name type="scientific">Carboxylicivirga mesophila</name>
    <dbReference type="NCBI Taxonomy" id="1166478"/>
    <lineage>
        <taxon>Bacteria</taxon>
        <taxon>Pseudomonadati</taxon>
        <taxon>Bacteroidota</taxon>
        <taxon>Bacteroidia</taxon>
        <taxon>Marinilabiliales</taxon>
        <taxon>Marinilabiliaceae</taxon>
        <taxon>Carboxylicivirga</taxon>
    </lineage>
</organism>
<evidence type="ECO:0000259" key="10">
    <source>
        <dbReference type="PROSITE" id="PS52015"/>
    </source>
</evidence>
<comment type="similarity">
    <text evidence="2">Belongs to the TonB family.</text>
</comment>
<dbReference type="InterPro" id="IPR037682">
    <property type="entry name" value="TonB_C"/>
</dbReference>
<keyword evidence="8" id="KW-1133">Transmembrane helix</keyword>
<dbReference type="Proteomes" id="UP000721861">
    <property type="component" value="Unassembled WGS sequence"/>
</dbReference>
<evidence type="ECO:0000256" key="2">
    <source>
        <dbReference type="ARBA" id="ARBA00006555"/>
    </source>
</evidence>
<keyword evidence="5" id="KW-0997">Cell inner membrane</keyword>
<evidence type="ECO:0000313" key="12">
    <source>
        <dbReference type="Proteomes" id="UP000721861"/>
    </source>
</evidence>
<dbReference type="InterPro" id="IPR006260">
    <property type="entry name" value="TonB/TolA_C"/>
</dbReference>
<proteinExistence type="inferred from homology"/>
<feature type="domain" description="TonB C-terminal" evidence="10">
    <location>
        <begin position="9"/>
        <end position="99"/>
    </location>
</feature>
<dbReference type="Pfam" id="PF03544">
    <property type="entry name" value="TonB_C"/>
    <property type="match status" value="1"/>
</dbReference>
<name>A0ABS5KDQ2_9BACT</name>
<keyword evidence="6" id="KW-0812">Transmembrane</keyword>
<dbReference type="NCBIfam" id="TIGR01352">
    <property type="entry name" value="tonB_Cterm"/>
    <property type="match status" value="1"/>
</dbReference>
<sequence length="99" mass="10903">MEHMPEFPGGQAALLKYIATSIKYPVICVETGITGKVFISFVVNEKGEVVEAKVARSPDANLSAEALRVVNNMPQWTPGRQRDKAVRVAYTIPVNFVLQ</sequence>
<dbReference type="PANTHER" id="PTHR33446">
    <property type="entry name" value="PROTEIN TONB-RELATED"/>
    <property type="match status" value="1"/>
</dbReference>
<evidence type="ECO:0000256" key="3">
    <source>
        <dbReference type="ARBA" id="ARBA00022448"/>
    </source>
</evidence>
<evidence type="ECO:0000256" key="4">
    <source>
        <dbReference type="ARBA" id="ARBA00022475"/>
    </source>
</evidence>
<comment type="caution">
    <text evidence="11">The sequence shown here is derived from an EMBL/GenBank/DDBJ whole genome shotgun (WGS) entry which is preliminary data.</text>
</comment>
<dbReference type="Gene3D" id="3.30.1150.10">
    <property type="match status" value="1"/>
</dbReference>
<evidence type="ECO:0000256" key="9">
    <source>
        <dbReference type="ARBA" id="ARBA00023136"/>
    </source>
</evidence>
<comment type="subcellular location">
    <subcellularLocation>
        <location evidence="1">Cell inner membrane</location>
        <topology evidence="1">Single-pass membrane protein</topology>
        <orientation evidence="1">Periplasmic side</orientation>
    </subcellularLocation>
</comment>
<accession>A0ABS5KDQ2</accession>
<dbReference type="SUPFAM" id="SSF74653">
    <property type="entry name" value="TolA/TonB C-terminal domain"/>
    <property type="match status" value="1"/>
</dbReference>
<keyword evidence="4" id="KW-1003">Cell membrane</keyword>
<reference evidence="11 12" key="1">
    <citation type="journal article" date="2014" name="Int. J. Syst. Evol. Microbiol.">
        <title>Carboxylicivirga gen. nov. in the family Marinilabiliaceae with two novel species, Carboxylicivirga mesophila sp. nov. and Carboxylicivirga taeanensis sp. nov., and reclassification of Cytophaga fermentans as Saccharicrinis fermentans gen. nov., comb. nov.</title>
        <authorList>
            <person name="Yang S.H."/>
            <person name="Seo H.S."/>
            <person name="Woo J.H."/>
            <person name="Oh H.M."/>
            <person name="Jang H."/>
            <person name="Lee J.H."/>
            <person name="Kim S.J."/>
            <person name="Kwon K.K."/>
        </authorList>
    </citation>
    <scope>NUCLEOTIDE SEQUENCE [LARGE SCALE GENOMIC DNA]</scope>
    <source>
        <strain evidence="11 12">JCM 18290</strain>
    </source>
</reference>
<dbReference type="EMBL" id="JAGUCN010000022">
    <property type="protein sequence ID" value="MBS2213156.1"/>
    <property type="molecule type" value="Genomic_DNA"/>
</dbReference>
<keyword evidence="9" id="KW-0472">Membrane</keyword>
<keyword evidence="3" id="KW-0813">Transport</keyword>
<protein>
    <submittedName>
        <fullName evidence="11">Energy transducer TonB</fullName>
    </submittedName>
</protein>
<gene>
    <name evidence="11" type="ORF">KEM09_17195</name>
</gene>
<evidence type="ECO:0000256" key="5">
    <source>
        <dbReference type="ARBA" id="ARBA00022519"/>
    </source>
</evidence>
<keyword evidence="12" id="KW-1185">Reference proteome</keyword>
<evidence type="ECO:0000313" key="11">
    <source>
        <dbReference type="EMBL" id="MBS2213156.1"/>
    </source>
</evidence>
<keyword evidence="7" id="KW-0653">Protein transport</keyword>
<dbReference type="PROSITE" id="PS52015">
    <property type="entry name" value="TONB_CTD"/>
    <property type="match status" value="1"/>
</dbReference>